<evidence type="ECO:0000256" key="2">
    <source>
        <dbReference type="ARBA" id="ARBA00023136"/>
    </source>
</evidence>
<accession>A0A379AG77</accession>
<proteinExistence type="predicted"/>
<gene>
    <name evidence="4" type="ORF">NCTC9381_02821</name>
</gene>
<evidence type="ECO:0000256" key="3">
    <source>
        <dbReference type="ARBA" id="ARBA00023237"/>
    </source>
</evidence>
<keyword evidence="2" id="KW-0472">Membrane</keyword>
<dbReference type="InterPro" id="IPR036942">
    <property type="entry name" value="Beta-barrel_TonB_sf"/>
</dbReference>
<dbReference type="Gene3D" id="2.40.170.20">
    <property type="entry name" value="TonB-dependent receptor, beta-barrel domain"/>
    <property type="match status" value="1"/>
</dbReference>
<protein>
    <submittedName>
        <fullName evidence="4">Uncharacterized protein</fullName>
    </submittedName>
</protein>
<dbReference type="GO" id="GO:0009279">
    <property type="term" value="C:cell outer membrane"/>
    <property type="evidence" value="ECO:0007669"/>
    <property type="project" value="UniProtKB-SubCell"/>
</dbReference>
<evidence type="ECO:0000313" key="4">
    <source>
        <dbReference type="EMBL" id="SUB16905.1"/>
    </source>
</evidence>
<dbReference type="SUPFAM" id="SSF56935">
    <property type="entry name" value="Porins"/>
    <property type="match status" value="1"/>
</dbReference>
<comment type="subcellular location">
    <subcellularLocation>
        <location evidence="1">Cell outer membrane</location>
    </subcellularLocation>
</comment>
<keyword evidence="5" id="KW-1185">Reference proteome</keyword>
<dbReference type="EMBL" id="UGSO01000001">
    <property type="protein sequence ID" value="SUB16905.1"/>
    <property type="molecule type" value="Genomic_DNA"/>
</dbReference>
<evidence type="ECO:0000256" key="1">
    <source>
        <dbReference type="ARBA" id="ARBA00004442"/>
    </source>
</evidence>
<dbReference type="AlphaFoldDB" id="A0A379AG77"/>
<organism evidence="4 5">
    <name type="scientific">Enterobacter agglomerans</name>
    <name type="common">Erwinia herbicola</name>
    <name type="synonym">Pantoea agglomerans</name>
    <dbReference type="NCBI Taxonomy" id="549"/>
    <lineage>
        <taxon>Bacteria</taxon>
        <taxon>Pseudomonadati</taxon>
        <taxon>Pseudomonadota</taxon>
        <taxon>Gammaproteobacteria</taxon>
        <taxon>Enterobacterales</taxon>
        <taxon>Erwiniaceae</taxon>
        <taxon>Pantoea</taxon>
        <taxon>Pantoea agglomerans group</taxon>
    </lineage>
</organism>
<evidence type="ECO:0000313" key="5">
    <source>
        <dbReference type="Proteomes" id="UP000254640"/>
    </source>
</evidence>
<reference evidence="4 5" key="1">
    <citation type="submission" date="2018-06" db="EMBL/GenBank/DDBJ databases">
        <authorList>
            <consortium name="Pathogen Informatics"/>
            <person name="Doyle S."/>
        </authorList>
    </citation>
    <scope>NUCLEOTIDE SEQUENCE [LARGE SCALE GENOMIC DNA]</scope>
    <source>
        <strain evidence="4 5">NCTC9381</strain>
    </source>
</reference>
<sequence length="98" mass="11296">MIALTRHYQGVDTRWTHRDTLLSIPVALTGGLDYETMTERRKGYENFTVSNGVTQLGEQGNLRRNERNLMWTLDPYLQTAWQLTDKLSLDAGCAVQHR</sequence>
<keyword evidence="3" id="KW-0998">Cell outer membrane</keyword>
<name>A0A379AG77_ENTAG</name>
<dbReference type="Proteomes" id="UP000254640">
    <property type="component" value="Unassembled WGS sequence"/>
</dbReference>